<accession>A0A1C4G0Z5</accession>
<sequence>MTARYTGMNPDGTGTLTDANHVWQSVSDILRTPIGSRLMRRNYGSLVQDLIDNPQNNVTRMQLMSAIVIALATWEPRIALSTVDVAFSAGGAVTVNMSGMLTETMEQQATTITLRGNSNGNG</sequence>
<dbReference type="OrthoDB" id="9802846at2"/>
<evidence type="ECO:0000259" key="1">
    <source>
        <dbReference type="Pfam" id="PF04965"/>
    </source>
</evidence>
<gene>
    <name evidence="2" type="ORF">GA0061070_104832</name>
</gene>
<dbReference type="SUPFAM" id="SSF160719">
    <property type="entry name" value="gpW/gp25-like"/>
    <property type="match status" value="1"/>
</dbReference>
<dbReference type="RefSeq" id="WP_090137608.1">
    <property type="nucleotide sequence ID" value="NZ_FMBC01000048.1"/>
</dbReference>
<reference evidence="3" key="1">
    <citation type="submission" date="2016-08" db="EMBL/GenBank/DDBJ databases">
        <authorList>
            <person name="Varghese N."/>
            <person name="Submissions Spin"/>
        </authorList>
    </citation>
    <scope>NUCLEOTIDE SEQUENCE [LARGE SCALE GENOMIC DNA]</scope>
    <source>
        <strain evidence="3">REICA_142</strain>
    </source>
</reference>
<name>A0A1C4G0Z5_9ENTR</name>
<dbReference type="InterPro" id="IPR007048">
    <property type="entry name" value="IraD/Gp25-like"/>
</dbReference>
<proteinExistence type="predicted"/>
<dbReference type="Pfam" id="PF04965">
    <property type="entry name" value="GPW_gp25"/>
    <property type="match status" value="1"/>
</dbReference>
<feature type="domain" description="IraD/Gp25-like" evidence="1">
    <location>
        <begin position="19"/>
        <end position="99"/>
    </location>
</feature>
<protein>
    <recommendedName>
        <fullName evidence="1">IraD/Gp25-like domain-containing protein</fullName>
    </recommendedName>
</protein>
<keyword evidence="3" id="KW-1185">Reference proteome</keyword>
<dbReference type="AlphaFoldDB" id="A0A1C4G0Z5"/>
<evidence type="ECO:0000313" key="3">
    <source>
        <dbReference type="Proteomes" id="UP000198515"/>
    </source>
</evidence>
<organism evidence="2 3">
    <name type="scientific">Kosakonia oryziphila</name>
    <dbReference type="NCBI Taxonomy" id="1005667"/>
    <lineage>
        <taxon>Bacteria</taxon>
        <taxon>Pseudomonadati</taxon>
        <taxon>Pseudomonadota</taxon>
        <taxon>Gammaproteobacteria</taxon>
        <taxon>Enterobacterales</taxon>
        <taxon>Enterobacteriaceae</taxon>
        <taxon>Kosakonia</taxon>
    </lineage>
</organism>
<dbReference type="Gene3D" id="3.10.450.40">
    <property type="match status" value="1"/>
</dbReference>
<evidence type="ECO:0000313" key="2">
    <source>
        <dbReference type="EMBL" id="SCC61802.1"/>
    </source>
</evidence>
<dbReference type="EMBL" id="FMBC01000048">
    <property type="protein sequence ID" value="SCC61802.1"/>
    <property type="molecule type" value="Genomic_DNA"/>
</dbReference>
<dbReference type="Proteomes" id="UP000198515">
    <property type="component" value="Unassembled WGS sequence"/>
</dbReference>